<protein>
    <submittedName>
        <fullName evidence="2">Quinol monooxygenase YgiN</fullName>
    </submittedName>
</protein>
<keyword evidence="2" id="KW-0503">Monooxygenase</keyword>
<dbReference type="GO" id="GO:0004497">
    <property type="term" value="F:monooxygenase activity"/>
    <property type="evidence" value="ECO:0007669"/>
    <property type="project" value="UniProtKB-KW"/>
</dbReference>
<accession>A0A1M6R831</accession>
<dbReference type="InterPro" id="IPR050744">
    <property type="entry name" value="AI-2_Isomerase_LsrG"/>
</dbReference>
<keyword evidence="2" id="KW-0560">Oxidoreductase</keyword>
<dbReference type="PROSITE" id="PS51725">
    <property type="entry name" value="ABM"/>
    <property type="match status" value="1"/>
</dbReference>
<dbReference type="AlphaFoldDB" id="A0A1M6R831"/>
<dbReference type="InterPro" id="IPR007138">
    <property type="entry name" value="ABM_dom"/>
</dbReference>
<evidence type="ECO:0000313" key="2">
    <source>
        <dbReference type="EMBL" id="SHK28624.1"/>
    </source>
</evidence>
<dbReference type="EMBL" id="LT670844">
    <property type="protein sequence ID" value="SHK28624.1"/>
    <property type="molecule type" value="Genomic_DNA"/>
</dbReference>
<dbReference type="PANTHER" id="PTHR33336">
    <property type="entry name" value="QUINOL MONOOXYGENASE YGIN-RELATED"/>
    <property type="match status" value="1"/>
</dbReference>
<gene>
    <name evidence="2" type="ORF">SAMN05444159_2903</name>
</gene>
<dbReference type="PANTHER" id="PTHR33336:SF15">
    <property type="entry name" value="ABM DOMAIN-CONTAINING PROTEIN"/>
    <property type="match status" value="1"/>
</dbReference>
<dbReference type="InterPro" id="IPR011008">
    <property type="entry name" value="Dimeric_a/b-barrel"/>
</dbReference>
<proteinExistence type="predicted"/>
<dbReference type="OrthoDB" id="287932at2"/>
<evidence type="ECO:0000259" key="1">
    <source>
        <dbReference type="PROSITE" id="PS51725"/>
    </source>
</evidence>
<sequence>MIYVVATLTVKPETRAEFIAAATACIKETRKEPGNIAYDMHESVTDPTKMVFVEQWENAEALVPHRAAEHMKTFGRTAVNCFAAPPKIEIITPEKVDVR</sequence>
<reference evidence="2 3" key="1">
    <citation type="submission" date="2016-11" db="EMBL/GenBank/DDBJ databases">
        <authorList>
            <person name="Jaros S."/>
            <person name="Januszkiewicz K."/>
            <person name="Wedrychowicz H."/>
        </authorList>
    </citation>
    <scope>NUCLEOTIDE SEQUENCE [LARGE SCALE GENOMIC DNA]</scope>
    <source>
        <strain evidence="2 3">GAS499</strain>
    </source>
</reference>
<dbReference type="RefSeq" id="WP_079538841.1">
    <property type="nucleotide sequence ID" value="NZ_LT670844.1"/>
</dbReference>
<dbReference type="SUPFAM" id="SSF54909">
    <property type="entry name" value="Dimeric alpha+beta barrel"/>
    <property type="match status" value="1"/>
</dbReference>
<organism evidence="2 3">
    <name type="scientific">Bradyrhizobium lablabi</name>
    <dbReference type="NCBI Taxonomy" id="722472"/>
    <lineage>
        <taxon>Bacteria</taxon>
        <taxon>Pseudomonadati</taxon>
        <taxon>Pseudomonadota</taxon>
        <taxon>Alphaproteobacteria</taxon>
        <taxon>Hyphomicrobiales</taxon>
        <taxon>Nitrobacteraceae</taxon>
        <taxon>Bradyrhizobium</taxon>
    </lineage>
</organism>
<evidence type="ECO:0000313" key="3">
    <source>
        <dbReference type="Proteomes" id="UP000189935"/>
    </source>
</evidence>
<dbReference type="Proteomes" id="UP000189935">
    <property type="component" value="Chromosome I"/>
</dbReference>
<feature type="domain" description="ABM" evidence="1">
    <location>
        <begin position="2"/>
        <end position="91"/>
    </location>
</feature>
<dbReference type="Pfam" id="PF03992">
    <property type="entry name" value="ABM"/>
    <property type="match status" value="1"/>
</dbReference>
<dbReference type="Gene3D" id="3.30.70.100">
    <property type="match status" value="1"/>
</dbReference>
<name>A0A1M6R831_9BRAD</name>